<dbReference type="InterPro" id="IPR036465">
    <property type="entry name" value="vWFA_dom_sf"/>
</dbReference>
<evidence type="ECO:0000256" key="1">
    <source>
        <dbReference type="SAM" id="MobiDB-lite"/>
    </source>
</evidence>
<dbReference type="Pfam" id="PF13203">
    <property type="entry name" value="DUF2201_N"/>
    <property type="match status" value="1"/>
</dbReference>
<evidence type="ECO:0000313" key="5">
    <source>
        <dbReference type="Proteomes" id="UP000635606"/>
    </source>
</evidence>
<feature type="domain" description="Putative metallopeptidase" evidence="3">
    <location>
        <begin position="8"/>
        <end position="256"/>
    </location>
</feature>
<dbReference type="RefSeq" id="WP_203933772.1">
    <property type="nucleotide sequence ID" value="NZ_BOPH01000127.1"/>
</dbReference>
<dbReference type="Pfam" id="PF09967">
    <property type="entry name" value="DUF2201"/>
    <property type="match status" value="1"/>
</dbReference>
<dbReference type="PANTHER" id="PTHR38730:SF1">
    <property type="entry name" value="SLL7028 PROTEIN"/>
    <property type="match status" value="1"/>
</dbReference>
<proteinExistence type="predicted"/>
<dbReference type="Proteomes" id="UP000635606">
    <property type="component" value="Unassembled WGS sequence"/>
</dbReference>
<protein>
    <recommendedName>
        <fullName evidence="6">Metal-dependent peptidase</fullName>
    </recommendedName>
</protein>
<sequence length="392" mass="42740">MTHDDALRMAAARARAAEMLPYLATALFACTPVRSDDVPTMAVDDRWRVYWNPAWCAGLPVRELAGAWLHEVGHLLREHATRFAELGEPPELAIMFNVAGDAAINADLDDAGVTLPPGGVHLGHIRGAARGMTAEQLYRLLPRRPDVSTVDCGSGATPGRRPWEPDPSTVDEAHRGIDADRADQVRRQVAAEIRSAGQVPAGLARWADDLLDPHVDWRTELNSVVRRKAAEVAGTRDYTYARPARRTVPGVILPAMRQPRPPVVYAVVDTSGSMDRDRLTRCLSEIDGIVQRSGRIRGPVRVVSCDTVTGELRPVRSVAEVVLTGGGGTDLRPAISAVARSRPPADLVVVLTDGDTPWDPAPPRENRTARYVAVLVAGDRHDVPRWFRKIVV</sequence>
<reference evidence="4" key="1">
    <citation type="submission" date="2021-01" db="EMBL/GenBank/DDBJ databases">
        <title>Whole genome shotgun sequence of Virgisporangium ochraceum NBRC 16418.</title>
        <authorList>
            <person name="Komaki H."/>
            <person name="Tamura T."/>
        </authorList>
    </citation>
    <scope>NUCLEOTIDE SEQUENCE</scope>
    <source>
        <strain evidence="4">NBRC 16418</strain>
    </source>
</reference>
<evidence type="ECO:0000259" key="2">
    <source>
        <dbReference type="Pfam" id="PF09967"/>
    </source>
</evidence>
<dbReference type="AlphaFoldDB" id="A0A8J4EGJ7"/>
<feature type="domain" description="VWA-like" evidence="2">
    <location>
        <begin position="266"/>
        <end position="363"/>
    </location>
</feature>
<evidence type="ECO:0000259" key="3">
    <source>
        <dbReference type="Pfam" id="PF13203"/>
    </source>
</evidence>
<feature type="region of interest" description="Disordered" evidence="1">
    <location>
        <begin position="149"/>
        <end position="168"/>
    </location>
</feature>
<comment type="caution">
    <text evidence="4">The sequence shown here is derived from an EMBL/GenBank/DDBJ whole genome shotgun (WGS) entry which is preliminary data.</text>
</comment>
<evidence type="ECO:0008006" key="6">
    <source>
        <dbReference type="Google" id="ProtNLM"/>
    </source>
</evidence>
<dbReference type="InterPro" id="IPR018698">
    <property type="entry name" value="VWA-like_dom"/>
</dbReference>
<evidence type="ECO:0000313" key="4">
    <source>
        <dbReference type="EMBL" id="GIJ73959.1"/>
    </source>
</evidence>
<dbReference type="InterPro" id="IPR025154">
    <property type="entry name" value="Put_metallopeptidase_dom"/>
</dbReference>
<organism evidence="4 5">
    <name type="scientific">Virgisporangium ochraceum</name>
    <dbReference type="NCBI Taxonomy" id="65505"/>
    <lineage>
        <taxon>Bacteria</taxon>
        <taxon>Bacillati</taxon>
        <taxon>Actinomycetota</taxon>
        <taxon>Actinomycetes</taxon>
        <taxon>Micromonosporales</taxon>
        <taxon>Micromonosporaceae</taxon>
        <taxon>Virgisporangium</taxon>
    </lineage>
</organism>
<dbReference type="SUPFAM" id="SSF53300">
    <property type="entry name" value="vWA-like"/>
    <property type="match status" value="1"/>
</dbReference>
<name>A0A8J4EGJ7_9ACTN</name>
<gene>
    <name evidence="4" type="ORF">Voc01_088760</name>
</gene>
<accession>A0A8J4EGJ7</accession>
<keyword evidence="5" id="KW-1185">Reference proteome</keyword>
<dbReference type="CDD" id="cd00198">
    <property type="entry name" value="vWFA"/>
    <property type="match status" value="1"/>
</dbReference>
<dbReference type="EMBL" id="BOPH01000127">
    <property type="protein sequence ID" value="GIJ73959.1"/>
    <property type="molecule type" value="Genomic_DNA"/>
</dbReference>
<dbReference type="PANTHER" id="PTHR38730">
    <property type="entry name" value="SLL7028 PROTEIN"/>
    <property type="match status" value="1"/>
</dbReference>